<sequence length="178" mass="19711">MYISGHKTGVSKLKQQNLLFATVKYSLSYVRKLTPSLVRVTPETSTHSSSAEPAANEENDSLNIQMIFWRYPVTKEDPLLQGYIFGKVSPKACGHTQGRKVVSREEAVMRIKAAVDARKESGSDIVIVARRGGKMPILSPKYWILSTFLAWGAYPSNAVYTKTCLGVLIILVTDDDSL</sequence>
<comment type="caution">
    <text evidence="1">The sequence shown here is derived from an EMBL/GenBank/DDBJ whole genome shotgun (WGS) entry which is preliminary data.</text>
</comment>
<organism evidence="1 2">
    <name type="scientific">Cannabis sativa</name>
    <name type="common">Hemp</name>
    <name type="synonym">Marijuana</name>
    <dbReference type="NCBI Taxonomy" id="3483"/>
    <lineage>
        <taxon>Eukaryota</taxon>
        <taxon>Viridiplantae</taxon>
        <taxon>Streptophyta</taxon>
        <taxon>Embryophyta</taxon>
        <taxon>Tracheophyta</taxon>
        <taxon>Spermatophyta</taxon>
        <taxon>Magnoliopsida</taxon>
        <taxon>eudicotyledons</taxon>
        <taxon>Gunneridae</taxon>
        <taxon>Pentapetalae</taxon>
        <taxon>rosids</taxon>
        <taxon>fabids</taxon>
        <taxon>Rosales</taxon>
        <taxon>Cannabaceae</taxon>
        <taxon>Cannabis</taxon>
    </lineage>
</organism>
<dbReference type="InterPro" id="IPR015813">
    <property type="entry name" value="Pyrv/PenolPyrv_kinase-like_dom"/>
</dbReference>
<proteinExistence type="predicted"/>
<dbReference type="InterPro" id="IPR040442">
    <property type="entry name" value="Pyrv_kinase-like_dom_sf"/>
</dbReference>
<reference evidence="1 2" key="1">
    <citation type="journal article" date="2020" name="bioRxiv">
        <title>Sequence and annotation of 42 cannabis genomes reveals extensive copy number variation in cannabinoid synthesis and pathogen resistance genes.</title>
        <authorList>
            <person name="Mckernan K.J."/>
            <person name="Helbert Y."/>
            <person name="Kane L.T."/>
            <person name="Ebling H."/>
            <person name="Zhang L."/>
            <person name="Liu B."/>
            <person name="Eaton Z."/>
            <person name="Mclaughlin S."/>
            <person name="Kingan S."/>
            <person name="Baybayan P."/>
            <person name="Concepcion G."/>
            <person name="Jordan M."/>
            <person name="Riva A."/>
            <person name="Barbazuk W."/>
            <person name="Harkins T."/>
        </authorList>
    </citation>
    <scope>NUCLEOTIDE SEQUENCE [LARGE SCALE GENOMIC DNA]</scope>
    <source>
        <strain evidence="2">cv. Jamaican Lion 4</strain>
        <tissue evidence="1">Leaf</tissue>
    </source>
</reference>
<dbReference type="SUPFAM" id="SSF51621">
    <property type="entry name" value="Phosphoenolpyruvate/pyruvate domain"/>
    <property type="match status" value="1"/>
</dbReference>
<name>A0A7J6F7C6_CANSA</name>
<dbReference type="PANTHER" id="PTHR42905:SF2">
    <property type="entry name" value="PHOSPHOENOLPYRUVATE CARBOXYLASE FAMILY PROTEIN"/>
    <property type="match status" value="1"/>
</dbReference>
<dbReference type="Proteomes" id="UP000525078">
    <property type="component" value="Unassembled WGS sequence"/>
</dbReference>
<dbReference type="AlphaFoldDB" id="A0A7J6F7C6"/>
<evidence type="ECO:0000313" key="1">
    <source>
        <dbReference type="EMBL" id="KAF4366594.1"/>
    </source>
</evidence>
<dbReference type="Gene3D" id="3.20.20.60">
    <property type="entry name" value="Phosphoenolpyruvate-binding domains"/>
    <property type="match status" value="1"/>
</dbReference>
<dbReference type="EMBL" id="JAATIP010000149">
    <property type="protein sequence ID" value="KAF4366594.1"/>
    <property type="molecule type" value="Genomic_DNA"/>
</dbReference>
<evidence type="ECO:0000313" key="2">
    <source>
        <dbReference type="Proteomes" id="UP000525078"/>
    </source>
</evidence>
<dbReference type="PANTHER" id="PTHR42905">
    <property type="entry name" value="PHOSPHOENOLPYRUVATE CARBOXYLASE"/>
    <property type="match status" value="1"/>
</dbReference>
<dbReference type="GO" id="GO:0003824">
    <property type="term" value="F:catalytic activity"/>
    <property type="evidence" value="ECO:0007669"/>
    <property type="project" value="InterPro"/>
</dbReference>
<gene>
    <name evidence="1" type="ORF">F8388_004258</name>
</gene>
<protein>
    <submittedName>
        <fullName evidence="1">Uncharacterized protein</fullName>
    </submittedName>
</protein>
<accession>A0A7J6F7C6</accession>